<accession>A0A4W4EBS6</accession>
<organism evidence="3 4">
    <name type="scientific">Electrophorus electricus</name>
    <name type="common">Electric eel</name>
    <name type="synonym">Gymnotus electricus</name>
    <dbReference type="NCBI Taxonomy" id="8005"/>
    <lineage>
        <taxon>Eukaryota</taxon>
        <taxon>Metazoa</taxon>
        <taxon>Chordata</taxon>
        <taxon>Craniata</taxon>
        <taxon>Vertebrata</taxon>
        <taxon>Euteleostomi</taxon>
        <taxon>Actinopterygii</taxon>
        <taxon>Neopterygii</taxon>
        <taxon>Teleostei</taxon>
        <taxon>Ostariophysi</taxon>
        <taxon>Gymnotiformes</taxon>
        <taxon>Gymnotoidei</taxon>
        <taxon>Gymnotidae</taxon>
        <taxon>Electrophorus</taxon>
    </lineage>
</organism>
<evidence type="ECO:0000313" key="4">
    <source>
        <dbReference type="Proteomes" id="UP000314983"/>
    </source>
</evidence>
<dbReference type="SUPFAM" id="SSF52833">
    <property type="entry name" value="Thioredoxin-like"/>
    <property type="match status" value="2"/>
</dbReference>
<reference evidence="3" key="3">
    <citation type="submission" date="2020-05" db="EMBL/GenBank/DDBJ databases">
        <title>Electrophorus electricus (electric eel) genome, fEleEle1, primary haplotype.</title>
        <authorList>
            <person name="Myers G."/>
            <person name="Meyer A."/>
            <person name="Fedrigo O."/>
            <person name="Formenti G."/>
            <person name="Rhie A."/>
            <person name="Tracey A."/>
            <person name="Sims Y."/>
            <person name="Jarvis E.D."/>
        </authorList>
    </citation>
    <scope>NUCLEOTIDE SEQUENCE [LARGE SCALE GENOMIC DNA]</scope>
</reference>
<reference evidence="3" key="4">
    <citation type="submission" date="2025-08" db="UniProtKB">
        <authorList>
            <consortium name="Ensembl"/>
        </authorList>
    </citation>
    <scope>IDENTIFICATION</scope>
</reference>
<evidence type="ECO:0000256" key="1">
    <source>
        <dbReference type="ARBA" id="ARBA00006347"/>
    </source>
</evidence>
<keyword evidence="4" id="KW-1185">Reference proteome</keyword>
<dbReference type="GeneTree" id="ENSGT00930000151058"/>
<keyword evidence="2" id="KW-0732">Signal</keyword>
<reference evidence="4" key="1">
    <citation type="journal article" date="2014" name="Science">
        <title>Nonhuman genetics. Genomic basis for the convergent evolution of electric organs.</title>
        <authorList>
            <person name="Gallant J.R."/>
            <person name="Traeger L.L."/>
            <person name="Volkening J.D."/>
            <person name="Moffett H."/>
            <person name="Chen P.H."/>
            <person name="Novina C.D."/>
            <person name="Phillips G.N.Jr."/>
            <person name="Anand R."/>
            <person name="Wells G.B."/>
            <person name="Pinch M."/>
            <person name="Guth R."/>
            <person name="Unguez G.A."/>
            <person name="Albert J.S."/>
            <person name="Zakon H.H."/>
            <person name="Samanta M.P."/>
            <person name="Sussman M.R."/>
        </authorList>
    </citation>
    <scope>NUCLEOTIDE SEQUENCE [LARGE SCALE GENOMIC DNA]</scope>
</reference>
<dbReference type="Gene3D" id="3.40.30.10">
    <property type="entry name" value="Glutaredoxin"/>
    <property type="match status" value="2"/>
</dbReference>
<dbReference type="CDD" id="cd02982">
    <property type="entry name" value="PDI_b'_family"/>
    <property type="match status" value="1"/>
</dbReference>
<reference evidence="4" key="2">
    <citation type="journal article" date="2017" name="Sci. Adv.">
        <title>A tail of two voltages: Proteomic comparison of the three electric organs of the electric eel.</title>
        <authorList>
            <person name="Traeger L.L."/>
            <person name="Sabat G."/>
            <person name="Barrett-Wilt G.A."/>
            <person name="Wells G.B."/>
            <person name="Sussman M.R."/>
        </authorList>
    </citation>
    <scope>NUCLEOTIDE SEQUENCE [LARGE SCALE GENOMIC DNA]</scope>
</reference>
<gene>
    <name evidence="3" type="primary">LOC113579533</name>
</gene>
<dbReference type="Ensembl" id="ENSEEET00000009632.2">
    <property type="protein sequence ID" value="ENSEEEP00000009514.1"/>
    <property type="gene ID" value="ENSEEEG00000004861.2"/>
</dbReference>
<dbReference type="Pfam" id="PF13848">
    <property type="entry name" value="Thioredoxin_6"/>
    <property type="match status" value="1"/>
</dbReference>
<name>A0A4W4EBS6_ELEEL</name>
<comment type="similarity">
    <text evidence="1">Belongs to the protein disulfide isomerase family.</text>
</comment>
<reference evidence="3" key="5">
    <citation type="submission" date="2025-09" db="UniProtKB">
        <authorList>
            <consortium name="Ensembl"/>
        </authorList>
    </citation>
    <scope>IDENTIFICATION</scope>
</reference>
<dbReference type="CDD" id="cd02981">
    <property type="entry name" value="PDI_b_family"/>
    <property type="match status" value="1"/>
</dbReference>
<dbReference type="GO" id="GO:0034976">
    <property type="term" value="P:response to endoplasmic reticulum stress"/>
    <property type="evidence" value="ECO:0007669"/>
    <property type="project" value="TreeGrafter"/>
</dbReference>
<dbReference type="STRING" id="8005.ENSEEEP00000009514"/>
<dbReference type="PANTHER" id="PTHR18929">
    <property type="entry name" value="PROTEIN DISULFIDE ISOMERASE"/>
    <property type="match status" value="1"/>
</dbReference>
<dbReference type="GO" id="GO:0005783">
    <property type="term" value="C:endoplasmic reticulum"/>
    <property type="evidence" value="ECO:0007669"/>
    <property type="project" value="TreeGrafter"/>
</dbReference>
<feature type="chain" id="PRO_5021188180" description="Endoplasmic reticulum protein 27" evidence="2">
    <location>
        <begin position="20"/>
        <end position="253"/>
    </location>
</feature>
<dbReference type="PANTHER" id="PTHR18929:SF253">
    <property type="entry name" value="ENDOPLASMIC RETICULUM RESIDENT PROTEIN 27"/>
    <property type="match status" value="1"/>
</dbReference>
<dbReference type="OMA" id="EESHGYK"/>
<dbReference type="Proteomes" id="UP000314983">
    <property type="component" value="Chromosome 1"/>
</dbReference>
<evidence type="ECO:0008006" key="5">
    <source>
        <dbReference type="Google" id="ProtNLM"/>
    </source>
</evidence>
<feature type="signal peptide" evidence="2">
    <location>
        <begin position="1"/>
        <end position="19"/>
    </location>
</feature>
<dbReference type="GO" id="GO:0003756">
    <property type="term" value="F:protein disulfide isomerase activity"/>
    <property type="evidence" value="ECO:0007669"/>
    <property type="project" value="TreeGrafter"/>
</dbReference>
<dbReference type="InterPro" id="IPR036249">
    <property type="entry name" value="Thioredoxin-like_sf"/>
</dbReference>
<dbReference type="AlphaFoldDB" id="A0A4W4EBS6"/>
<dbReference type="GO" id="GO:0006457">
    <property type="term" value="P:protein folding"/>
    <property type="evidence" value="ECO:0007669"/>
    <property type="project" value="TreeGrafter"/>
</dbReference>
<proteinExistence type="inferred from homology"/>
<evidence type="ECO:0000313" key="3">
    <source>
        <dbReference type="Ensembl" id="ENSEEEP00000009514.1"/>
    </source>
</evidence>
<sequence>RVYILSLFCLLSSLKSSIPKLTDVSAAETFIDSAEVVIVGFFEVRSAEGGHGYQEFLAAAEEVKTLPAALCKVKEVWAKYSIDSDSIAIFRKADLHQENLQLSKMKKLDTDGVVRFLTINNIRFITEYNPVSAVGLFQSKVKVHLVLMANRGSSNYKKLKGRLEALAPQYTGKLLFVLVNGKDKANARALDYFQLKSSDLPRVGLYDAKLDKSWLMPPGEISTERLQTFCDSFLRGELQNENVAGEHETRTEL</sequence>
<evidence type="ECO:0000256" key="2">
    <source>
        <dbReference type="SAM" id="SignalP"/>
    </source>
</evidence>
<protein>
    <recommendedName>
        <fullName evidence="5">Endoplasmic reticulum protein 27</fullName>
    </recommendedName>
</protein>